<reference evidence="2 3" key="1">
    <citation type="journal article" date="2012" name="Science">
        <title>The Paleozoic origin of enzymatic lignin decomposition reconstructed from 31 fungal genomes.</title>
        <authorList>
            <person name="Floudas D."/>
            <person name="Binder M."/>
            <person name="Riley R."/>
            <person name="Barry K."/>
            <person name="Blanchette R.A."/>
            <person name="Henrissat B."/>
            <person name="Martinez A.T."/>
            <person name="Otillar R."/>
            <person name="Spatafora J.W."/>
            <person name="Yadav J.S."/>
            <person name="Aerts A."/>
            <person name="Benoit I."/>
            <person name="Boyd A."/>
            <person name="Carlson A."/>
            <person name="Copeland A."/>
            <person name="Coutinho P.M."/>
            <person name="de Vries R.P."/>
            <person name="Ferreira P."/>
            <person name="Findley K."/>
            <person name="Foster B."/>
            <person name="Gaskell J."/>
            <person name="Glotzer D."/>
            <person name="Gorecki P."/>
            <person name="Heitman J."/>
            <person name="Hesse C."/>
            <person name="Hori C."/>
            <person name="Igarashi K."/>
            <person name="Jurgens J.A."/>
            <person name="Kallen N."/>
            <person name="Kersten P."/>
            <person name="Kohler A."/>
            <person name="Kuees U."/>
            <person name="Kumar T.K.A."/>
            <person name="Kuo A."/>
            <person name="LaButti K."/>
            <person name="Larrondo L.F."/>
            <person name="Lindquist E."/>
            <person name="Ling A."/>
            <person name="Lombard V."/>
            <person name="Lucas S."/>
            <person name="Lundell T."/>
            <person name="Martin R."/>
            <person name="McLaughlin D.J."/>
            <person name="Morgenstern I."/>
            <person name="Morin E."/>
            <person name="Murat C."/>
            <person name="Nagy L.G."/>
            <person name="Nolan M."/>
            <person name="Ohm R.A."/>
            <person name="Patyshakuliyeva A."/>
            <person name="Rokas A."/>
            <person name="Ruiz-Duenas F.J."/>
            <person name="Sabat G."/>
            <person name="Salamov A."/>
            <person name="Samejima M."/>
            <person name="Schmutz J."/>
            <person name="Slot J.C."/>
            <person name="St John F."/>
            <person name="Stenlid J."/>
            <person name="Sun H."/>
            <person name="Sun S."/>
            <person name="Syed K."/>
            <person name="Tsang A."/>
            <person name="Wiebenga A."/>
            <person name="Young D."/>
            <person name="Pisabarro A."/>
            <person name="Eastwood D.C."/>
            <person name="Martin F."/>
            <person name="Cullen D."/>
            <person name="Grigoriev I.V."/>
            <person name="Hibbett D.S."/>
        </authorList>
    </citation>
    <scope>NUCLEOTIDE SEQUENCE [LARGE SCALE GENOMIC DNA]</scope>
    <source>
        <strain evidence="2 3">DJM-731 SS1</strain>
    </source>
</reference>
<evidence type="ECO:0000313" key="2">
    <source>
        <dbReference type="EMBL" id="EJU02495.1"/>
    </source>
</evidence>
<feature type="compositionally biased region" description="Basic residues" evidence="1">
    <location>
        <begin position="101"/>
        <end position="111"/>
    </location>
</feature>
<keyword evidence="3" id="KW-1185">Reference proteome</keyword>
<dbReference type="OMA" id="IGHFNRR"/>
<feature type="compositionally biased region" description="Basic and acidic residues" evidence="1">
    <location>
        <begin position="9"/>
        <end position="33"/>
    </location>
</feature>
<feature type="compositionally biased region" description="Basic and acidic residues" evidence="1">
    <location>
        <begin position="72"/>
        <end position="100"/>
    </location>
</feature>
<protein>
    <submittedName>
        <fullName evidence="2">Uncharacterized protein</fullName>
    </submittedName>
</protein>
<proteinExistence type="predicted"/>
<dbReference type="OrthoDB" id="5876637at2759"/>
<organism evidence="2 3">
    <name type="scientific">Dacryopinax primogenitus (strain DJM 731)</name>
    <name type="common">Brown rot fungus</name>
    <dbReference type="NCBI Taxonomy" id="1858805"/>
    <lineage>
        <taxon>Eukaryota</taxon>
        <taxon>Fungi</taxon>
        <taxon>Dikarya</taxon>
        <taxon>Basidiomycota</taxon>
        <taxon>Agaricomycotina</taxon>
        <taxon>Dacrymycetes</taxon>
        <taxon>Dacrymycetales</taxon>
        <taxon>Dacrymycetaceae</taxon>
        <taxon>Dacryopinax</taxon>
    </lineage>
</organism>
<name>M5G2Q0_DACPD</name>
<dbReference type="PANTHER" id="PTHR40644:SF1">
    <property type="entry name" value="UPF0653 PROTEIN C607.02C"/>
    <property type="match status" value="1"/>
</dbReference>
<evidence type="ECO:0000256" key="1">
    <source>
        <dbReference type="SAM" id="MobiDB-lite"/>
    </source>
</evidence>
<sequence length="211" mass="24154">MAHKRPKRSVREQEQKQRGFDHAPKTAEKDDAPRGAMRVLNAQSIRAEYKEKKRKREEEPTGQEKTSKKRKTEAEKEKEELKLRPGERLEDFNRRVDRALKPRIKASKASKAKAIISEKEAAPESAPPPTKKERKTDFDSLPLSRRVNDIAQAPPSLTRLPQNAAKKGEGREGKEGVLSLATRAALEEERARVVERYRLLKESKIKEKEMG</sequence>
<feature type="region of interest" description="Disordered" evidence="1">
    <location>
        <begin position="1"/>
        <end position="176"/>
    </location>
</feature>
<feature type="compositionally biased region" description="Basic and acidic residues" evidence="1">
    <location>
        <begin position="166"/>
        <end position="175"/>
    </location>
</feature>
<dbReference type="RefSeq" id="XP_040629389.1">
    <property type="nucleotide sequence ID" value="XM_040768461.1"/>
</dbReference>
<dbReference type="STRING" id="1858805.M5G2Q0"/>
<dbReference type="EMBL" id="JH795862">
    <property type="protein sequence ID" value="EJU02495.1"/>
    <property type="molecule type" value="Genomic_DNA"/>
</dbReference>
<dbReference type="AlphaFoldDB" id="M5G2Q0"/>
<accession>M5G2Q0</accession>
<dbReference type="PANTHER" id="PTHR40644">
    <property type="entry name" value="UPF0653 PROTEIN C607.02C"/>
    <property type="match status" value="1"/>
</dbReference>
<dbReference type="Proteomes" id="UP000030653">
    <property type="component" value="Unassembled WGS sequence"/>
</dbReference>
<evidence type="ECO:0000313" key="3">
    <source>
        <dbReference type="Proteomes" id="UP000030653"/>
    </source>
</evidence>
<dbReference type="HOGENOM" id="CLU_075896_0_0_1"/>
<feature type="compositionally biased region" description="Basic and acidic residues" evidence="1">
    <location>
        <begin position="47"/>
        <end position="59"/>
    </location>
</feature>
<dbReference type="GeneID" id="63683523"/>
<gene>
    <name evidence="2" type="ORF">DACRYDRAFT_107412</name>
</gene>